<dbReference type="NCBIfam" id="TIGR00444">
    <property type="entry name" value="mazG"/>
    <property type="match status" value="1"/>
</dbReference>
<evidence type="ECO:0000313" key="2">
    <source>
        <dbReference type="EMBL" id="SEH45072.1"/>
    </source>
</evidence>
<dbReference type="InterPro" id="IPR011551">
    <property type="entry name" value="NTP_PyrPHydrolase_MazG"/>
</dbReference>
<dbReference type="GO" id="GO:0046081">
    <property type="term" value="P:dUTP catabolic process"/>
    <property type="evidence" value="ECO:0007669"/>
    <property type="project" value="TreeGrafter"/>
</dbReference>
<dbReference type="PANTHER" id="PTHR30522:SF0">
    <property type="entry name" value="NUCLEOSIDE TRIPHOSPHATE PYROPHOSPHOHYDROLASE"/>
    <property type="match status" value="1"/>
</dbReference>
<dbReference type="GO" id="GO:0032259">
    <property type="term" value="P:methylation"/>
    <property type="evidence" value="ECO:0007669"/>
    <property type="project" value="UniProtKB-KW"/>
</dbReference>
<dbReference type="CDD" id="cd11529">
    <property type="entry name" value="NTP-PPase_MazG_Cterm"/>
    <property type="match status" value="1"/>
</dbReference>
<feature type="domain" description="NTP pyrophosphohydrolase MazG-like" evidence="1">
    <location>
        <begin position="172"/>
        <end position="231"/>
    </location>
</feature>
<dbReference type="Pfam" id="PF03819">
    <property type="entry name" value="MazG"/>
    <property type="match status" value="2"/>
</dbReference>
<dbReference type="GO" id="GO:0046047">
    <property type="term" value="P:TTP catabolic process"/>
    <property type="evidence" value="ECO:0007669"/>
    <property type="project" value="TreeGrafter"/>
</dbReference>
<dbReference type="EMBL" id="FNWV01000002">
    <property type="protein sequence ID" value="SEH45072.1"/>
    <property type="molecule type" value="Genomic_DNA"/>
</dbReference>
<evidence type="ECO:0000313" key="3">
    <source>
        <dbReference type="Proteomes" id="UP000183190"/>
    </source>
</evidence>
<dbReference type="GO" id="GO:0046052">
    <property type="term" value="P:UTP catabolic process"/>
    <property type="evidence" value="ECO:0007669"/>
    <property type="project" value="TreeGrafter"/>
</dbReference>
<gene>
    <name evidence="2" type="ORF">SAMN02910265_00692</name>
</gene>
<dbReference type="GO" id="GO:0046076">
    <property type="term" value="P:dTTP catabolic process"/>
    <property type="evidence" value="ECO:0007669"/>
    <property type="project" value="TreeGrafter"/>
</dbReference>
<dbReference type="InterPro" id="IPR048011">
    <property type="entry name" value="NTP-PPase_MazG-like_C"/>
</dbReference>
<accession>A0A1H6IF56</accession>
<dbReference type="RefSeq" id="WP_074714506.1">
    <property type="nucleotide sequence ID" value="NZ_FNWV01000002.1"/>
</dbReference>
<dbReference type="NCBIfam" id="NF007113">
    <property type="entry name" value="PRK09562.1"/>
    <property type="match status" value="1"/>
</dbReference>
<feature type="domain" description="NTP pyrophosphohydrolase MazG-like" evidence="1">
    <location>
        <begin position="34"/>
        <end position="107"/>
    </location>
</feature>
<dbReference type="PANTHER" id="PTHR30522">
    <property type="entry name" value="NUCLEOSIDE TRIPHOSPHATE PYROPHOSPHOHYDROLASE"/>
    <property type="match status" value="1"/>
</dbReference>
<dbReference type="InterPro" id="IPR004518">
    <property type="entry name" value="MazG-like_dom"/>
</dbReference>
<keyword evidence="2" id="KW-0808">Transferase</keyword>
<evidence type="ECO:0000259" key="1">
    <source>
        <dbReference type="Pfam" id="PF03819"/>
    </source>
</evidence>
<reference evidence="2 3" key="1">
    <citation type="submission" date="2016-10" db="EMBL/GenBank/DDBJ databases">
        <authorList>
            <person name="de Groot N.N."/>
        </authorList>
    </citation>
    <scope>NUCLEOTIDE SEQUENCE [LARGE SCALE GENOMIC DNA]</scope>
    <source>
        <strain evidence="2 3">YAD2003</strain>
    </source>
</reference>
<dbReference type="OrthoDB" id="9808939at2"/>
<sequence length="274" mass="31038">MVEYQQKEHYSINDLLDIVRLLRGEGGCPWDREQTHKSIKSDFIEETCEVIEAIDLEDTDLLREELGDVLLQVVFHCRIEEETNSFTFDDVCDEICKKLIIRHPHVFGDVTANTTDQVLKNWDAIKMETKGQERYTDTLTSVAKSLPALMRAQKVGKRAMRAGMDFRCAEDAIACIANEKAELDAAVISGDKANIEEEIGDLLFSCVNAARLLGVDAELALKAATEKFIKRFSVTEDLLSAENVDMKNLPIEELDIYWDKAKSIICKTEEQKND</sequence>
<dbReference type="InterPro" id="IPR048015">
    <property type="entry name" value="NTP-PPase_MazG-like_N"/>
</dbReference>
<dbReference type="GO" id="GO:0008168">
    <property type="term" value="F:methyltransferase activity"/>
    <property type="evidence" value="ECO:0007669"/>
    <property type="project" value="UniProtKB-KW"/>
</dbReference>
<dbReference type="Proteomes" id="UP000183190">
    <property type="component" value="Unassembled WGS sequence"/>
</dbReference>
<keyword evidence="2" id="KW-0489">Methyltransferase</keyword>
<proteinExistence type="predicted"/>
<dbReference type="GO" id="GO:0006950">
    <property type="term" value="P:response to stress"/>
    <property type="evidence" value="ECO:0007669"/>
    <property type="project" value="UniProtKB-ARBA"/>
</dbReference>
<dbReference type="GO" id="GO:0006203">
    <property type="term" value="P:dGTP catabolic process"/>
    <property type="evidence" value="ECO:0007669"/>
    <property type="project" value="TreeGrafter"/>
</dbReference>
<dbReference type="GO" id="GO:0046061">
    <property type="term" value="P:dATP catabolic process"/>
    <property type="evidence" value="ECO:0007669"/>
    <property type="project" value="TreeGrafter"/>
</dbReference>
<organism evidence="2 3">
    <name type="scientific">Ruminococcus flavefaciens</name>
    <dbReference type="NCBI Taxonomy" id="1265"/>
    <lineage>
        <taxon>Bacteria</taxon>
        <taxon>Bacillati</taxon>
        <taxon>Bacillota</taxon>
        <taxon>Clostridia</taxon>
        <taxon>Eubacteriales</taxon>
        <taxon>Oscillospiraceae</taxon>
        <taxon>Ruminococcus</taxon>
    </lineage>
</organism>
<dbReference type="SUPFAM" id="SSF101386">
    <property type="entry name" value="all-alpha NTP pyrophosphatases"/>
    <property type="match status" value="2"/>
</dbReference>
<name>A0A1H6IF56_RUMFL</name>
<dbReference type="Gene3D" id="1.10.287.1080">
    <property type="entry name" value="MazG-like"/>
    <property type="match status" value="2"/>
</dbReference>
<dbReference type="GO" id="GO:0047429">
    <property type="term" value="F:nucleoside triphosphate diphosphatase activity"/>
    <property type="evidence" value="ECO:0007669"/>
    <property type="project" value="InterPro"/>
</dbReference>
<protein>
    <submittedName>
        <fullName evidence="2">Tetrapyrrole methylase family protein / MazG family protein</fullName>
    </submittedName>
</protein>
<dbReference type="AlphaFoldDB" id="A0A1H6IF56"/>
<dbReference type="FunFam" id="1.10.287.1080:FF:000001">
    <property type="entry name" value="Nucleoside triphosphate pyrophosphohydrolase"/>
    <property type="match status" value="1"/>
</dbReference>
<dbReference type="CDD" id="cd11528">
    <property type="entry name" value="NTP-PPase_MazG_Nterm"/>
    <property type="match status" value="1"/>
</dbReference>